<dbReference type="Pfam" id="PF02632">
    <property type="entry name" value="BioY"/>
    <property type="match status" value="1"/>
</dbReference>
<feature type="transmembrane region" description="Helical" evidence="3">
    <location>
        <begin position="111"/>
        <end position="130"/>
    </location>
</feature>
<dbReference type="PANTHER" id="PTHR34295">
    <property type="entry name" value="BIOTIN TRANSPORTER BIOY"/>
    <property type="match status" value="1"/>
</dbReference>
<evidence type="ECO:0000256" key="3">
    <source>
        <dbReference type="SAM" id="Phobius"/>
    </source>
</evidence>
<dbReference type="KEGG" id="ams:AMIS_79050"/>
<feature type="transmembrane region" description="Helical" evidence="3">
    <location>
        <begin position="67"/>
        <end position="91"/>
    </location>
</feature>
<feature type="transmembrane region" description="Helical" evidence="3">
    <location>
        <begin position="166"/>
        <end position="192"/>
    </location>
</feature>
<dbReference type="RefSeq" id="WP_014448007.1">
    <property type="nucleotide sequence ID" value="NC_017093.1"/>
</dbReference>
<dbReference type="AlphaFoldDB" id="I0HJD8"/>
<evidence type="ECO:0000313" key="4">
    <source>
        <dbReference type="EMBL" id="BAL93125.1"/>
    </source>
</evidence>
<dbReference type="PATRIC" id="fig|512565.3.peg.7923"/>
<keyword evidence="2" id="KW-0813">Transport</keyword>
<dbReference type="OrthoDB" id="1496139at2"/>
<protein>
    <recommendedName>
        <fullName evidence="2">Biotin transporter</fullName>
    </recommendedName>
</protein>
<feature type="transmembrane region" description="Helical" evidence="3">
    <location>
        <begin position="142"/>
        <end position="160"/>
    </location>
</feature>
<dbReference type="GO" id="GO:0005886">
    <property type="term" value="C:plasma membrane"/>
    <property type="evidence" value="ECO:0007669"/>
    <property type="project" value="UniProtKB-SubCell"/>
</dbReference>
<dbReference type="eggNOG" id="COG1268">
    <property type="taxonomic scope" value="Bacteria"/>
</dbReference>
<keyword evidence="3" id="KW-0812">Transmembrane</keyword>
<name>I0HJD8_ACTM4</name>
<keyword evidence="2 3" id="KW-0472">Membrane</keyword>
<organism evidence="4 5">
    <name type="scientific">Actinoplanes missouriensis (strain ATCC 14538 / DSM 43046 / CBS 188.64 / JCM 3121 / NBRC 102363 / NCIMB 12654 / NRRL B-3342 / UNCC 431)</name>
    <dbReference type="NCBI Taxonomy" id="512565"/>
    <lineage>
        <taxon>Bacteria</taxon>
        <taxon>Bacillati</taxon>
        <taxon>Actinomycetota</taxon>
        <taxon>Actinomycetes</taxon>
        <taxon>Micromonosporales</taxon>
        <taxon>Micromonosporaceae</taxon>
        <taxon>Actinoplanes</taxon>
    </lineage>
</organism>
<reference evidence="4 5" key="1">
    <citation type="submission" date="2012-02" db="EMBL/GenBank/DDBJ databases">
        <title>Complete genome sequence of Actinoplanes missouriensis 431 (= NBRC 102363).</title>
        <authorList>
            <person name="Ohnishi Y."/>
            <person name="Ishikawa J."/>
            <person name="Sekine M."/>
            <person name="Hosoyama A."/>
            <person name="Harada T."/>
            <person name="Narita H."/>
            <person name="Hata T."/>
            <person name="Konno Y."/>
            <person name="Tutikane K."/>
            <person name="Fujita N."/>
            <person name="Horinouchi S."/>
            <person name="Hayakawa M."/>
        </authorList>
    </citation>
    <scope>NUCLEOTIDE SEQUENCE [LARGE SCALE GENOMIC DNA]</scope>
    <source>
        <strain evidence="5">ATCC 14538 / DSM 43046 / CBS 188.64 / JCM 3121 / NBRC 102363 / NCIMB 12654 / NRRL B-3342 / UNCC 431</strain>
    </source>
</reference>
<proteinExistence type="inferred from homology"/>
<dbReference type="HOGENOM" id="CLU_077931_2_0_11"/>
<dbReference type="Gene3D" id="1.10.1760.20">
    <property type="match status" value="1"/>
</dbReference>
<evidence type="ECO:0000313" key="5">
    <source>
        <dbReference type="Proteomes" id="UP000007882"/>
    </source>
</evidence>
<sequence>MSAEEDRSVTYGVVVPGRPTGVLADVWGRSVVRDVILVAGAASAVGLAAQISIPVPGSPVPITGQTFAVVLAGATLGASRGAVAMLVYAIAGALGVPWFAGGTADWPAATGGYLVGFILAAALAGQLAALGADRKPVHTAGLMAAANALIYLFGVPWLAFATGMDLAAAASAGLIPYLIGDVLKTGLAAALLPGAWNLVGRRASAAPDRRL</sequence>
<dbReference type="EMBL" id="AP012319">
    <property type="protein sequence ID" value="BAL93125.1"/>
    <property type="molecule type" value="Genomic_DNA"/>
</dbReference>
<comment type="subcellular location">
    <subcellularLocation>
        <location evidence="2">Cell membrane</location>
        <topology evidence="2">Multi-pass membrane protein</topology>
    </subcellularLocation>
</comment>
<dbReference type="PIRSF" id="PIRSF016661">
    <property type="entry name" value="BioY"/>
    <property type="match status" value="1"/>
</dbReference>
<evidence type="ECO:0000256" key="1">
    <source>
        <dbReference type="ARBA" id="ARBA00010692"/>
    </source>
</evidence>
<keyword evidence="2" id="KW-1003">Cell membrane</keyword>
<dbReference type="PANTHER" id="PTHR34295:SF1">
    <property type="entry name" value="BIOTIN TRANSPORTER BIOY"/>
    <property type="match status" value="1"/>
</dbReference>
<keyword evidence="3" id="KW-1133">Transmembrane helix</keyword>
<dbReference type="Proteomes" id="UP000007882">
    <property type="component" value="Chromosome"/>
</dbReference>
<dbReference type="STRING" id="512565.AMIS_79050"/>
<comment type="similarity">
    <text evidence="1 2">Belongs to the BioY family.</text>
</comment>
<keyword evidence="5" id="KW-1185">Reference proteome</keyword>
<accession>I0HJD8</accession>
<dbReference type="InterPro" id="IPR003784">
    <property type="entry name" value="BioY"/>
</dbReference>
<dbReference type="GO" id="GO:0015225">
    <property type="term" value="F:biotin transmembrane transporter activity"/>
    <property type="evidence" value="ECO:0007669"/>
    <property type="project" value="UniProtKB-UniRule"/>
</dbReference>
<gene>
    <name evidence="4" type="ordered locus">AMIS_79050</name>
</gene>
<evidence type="ECO:0000256" key="2">
    <source>
        <dbReference type="PIRNR" id="PIRNR016661"/>
    </source>
</evidence>